<evidence type="ECO:0000313" key="12">
    <source>
        <dbReference type="Proteomes" id="UP000182680"/>
    </source>
</evidence>
<evidence type="ECO:0000256" key="5">
    <source>
        <dbReference type="ARBA" id="ARBA00022679"/>
    </source>
</evidence>
<dbReference type="GO" id="GO:0005737">
    <property type="term" value="C:cytoplasm"/>
    <property type="evidence" value="ECO:0007669"/>
    <property type="project" value="UniProtKB-SubCell"/>
</dbReference>
<reference evidence="12" key="1">
    <citation type="submission" date="2016-11" db="EMBL/GenBank/DDBJ databases">
        <authorList>
            <person name="Jaros S."/>
            <person name="Januszkiewicz K."/>
            <person name="Wedrychowicz H."/>
        </authorList>
    </citation>
    <scope>NUCLEOTIDE SEQUENCE [LARGE SCALE GENOMIC DNA]</scope>
    <source>
        <strain evidence="12">DSM 7057</strain>
    </source>
</reference>
<dbReference type="Gene3D" id="3.20.20.60">
    <property type="entry name" value="Phosphoenolpyruvate-binding domains"/>
    <property type="match status" value="1"/>
</dbReference>
<dbReference type="PANTHER" id="PTHR20881">
    <property type="entry name" value="3-METHYL-2-OXOBUTANOATE HYDROXYMETHYLTRANSFERASE"/>
    <property type="match status" value="1"/>
</dbReference>
<keyword evidence="5 7" id="KW-0808">Transferase</keyword>
<evidence type="ECO:0000256" key="6">
    <source>
        <dbReference type="ARBA" id="ARBA00056497"/>
    </source>
</evidence>
<dbReference type="NCBIfam" id="NF001452">
    <property type="entry name" value="PRK00311.1"/>
    <property type="match status" value="1"/>
</dbReference>
<keyword evidence="4 7" id="KW-0566">Pantothenate biosynthesis</keyword>
<evidence type="ECO:0000313" key="11">
    <source>
        <dbReference type="EMBL" id="SFW27788.1"/>
    </source>
</evidence>
<comment type="catalytic activity">
    <reaction evidence="7">
        <text>(6R)-5,10-methylene-5,6,7,8-tetrahydrofolate + 3-methyl-2-oxobutanoate + H2O = 2-dehydropantoate + (6S)-5,6,7,8-tetrahydrofolate</text>
        <dbReference type="Rhea" id="RHEA:11824"/>
        <dbReference type="ChEBI" id="CHEBI:11561"/>
        <dbReference type="ChEBI" id="CHEBI:11851"/>
        <dbReference type="ChEBI" id="CHEBI:15377"/>
        <dbReference type="ChEBI" id="CHEBI:15636"/>
        <dbReference type="ChEBI" id="CHEBI:57453"/>
        <dbReference type="EC" id="2.1.2.11"/>
    </reaction>
</comment>
<feature type="binding site" evidence="7 9">
    <location>
        <position position="82"/>
    </location>
    <ligand>
        <name>3-methyl-2-oxobutanoate</name>
        <dbReference type="ChEBI" id="CHEBI:11851"/>
    </ligand>
</feature>
<comment type="function">
    <text evidence="6 7">Catalyzes the reversible reaction in which hydroxymethyl group from 5,10-methylenetetrahydrofolate is transferred onto alpha-ketoisovalerate to form ketopantoate.</text>
</comment>
<comment type="similarity">
    <text evidence="2 7">Belongs to the PanB family.</text>
</comment>
<evidence type="ECO:0000256" key="8">
    <source>
        <dbReference type="PIRSR" id="PIRSR000388-1"/>
    </source>
</evidence>
<dbReference type="GO" id="GO:0003864">
    <property type="term" value="F:3-methyl-2-oxobutanoate hydroxymethyltransferase activity"/>
    <property type="evidence" value="ECO:0007669"/>
    <property type="project" value="UniProtKB-UniRule"/>
</dbReference>
<dbReference type="NCBIfam" id="TIGR00222">
    <property type="entry name" value="panB"/>
    <property type="match status" value="1"/>
</dbReference>
<evidence type="ECO:0000256" key="4">
    <source>
        <dbReference type="ARBA" id="ARBA00022655"/>
    </source>
</evidence>
<comment type="pathway">
    <text evidence="1 7">Cofactor biosynthesis; (R)-pantothenate biosynthesis; (R)-pantoate from 3-methyl-2-oxobutanoate: step 1/2.</text>
</comment>
<dbReference type="GO" id="GO:0015940">
    <property type="term" value="P:pantothenate biosynthetic process"/>
    <property type="evidence" value="ECO:0007669"/>
    <property type="project" value="UniProtKB-UniRule"/>
</dbReference>
<dbReference type="OMA" id="VLVWTDM"/>
<feature type="binding site" evidence="7 9">
    <location>
        <position position="112"/>
    </location>
    <ligand>
        <name>3-methyl-2-oxobutanoate</name>
        <dbReference type="ChEBI" id="CHEBI:11851"/>
    </ligand>
</feature>
<dbReference type="PIRSF" id="PIRSF000388">
    <property type="entry name" value="Pantoate_hydroxy_MeTrfase"/>
    <property type="match status" value="1"/>
</dbReference>
<keyword evidence="7 10" id="KW-0479">Metal-binding</keyword>
<proteinExistence type="inferred from homology"/>
<feature type="binding site" evidence="7 10">
    <location>
        <position position="114"/>
    </location>
    <ligand>
        <name>Mg(2+)</name>
        <dbReference type="ChEBI" id="CHEBI:18420"/>
    </ligand>
</feature>
<evidence type="ECO:0000256" key="7">
    <source>
        <dbReference type="HAMAP-Rule" id="MF_00156"/>
    </source>
</evidence>
<evidence type="ECO:0000256" key="9">
    <source>
        <dbReference type="PIRSR" id="PIRSR000388-2"/>
    </source>
</evidence>
<dbReference type="EMBL" id="FPIW01000007">
    <property type="protein sequence ID" value="SFW27788.1"/>
    <property type="molecule type" value="Genomic_DNA"/>
</dbReference>
<dbReference type="InterPro" id="IPR040442">
    <property type="entry name" value="Pyrv_kinase-like_dom_sf"/>
</dbReference>
<dbReference type="FunFam" id="3.20.20.60:FF:000003">
    <property type="entry name" value="3-methyl-2-oxobutanoate hydroxymethyltransferase"/>
    <property type="match status" value="1"/>
</dbReference>
<evidence type="ECO:0000256" key="3">
    <source>
        <dbReference type="ARBA" id="ARBA00011424"/>
    </source>
</evidence>
<evidence type="ECO:0000256" key="10">
    <source>
        <dbReference type="PIRSR" id="PIRSR000388-3"/>
    </source>
</evidence>
<feature type="binding site" evidence="7 10">
    <location>
        <position position="82"/>
    </location>
    <ligand>
        <name>Mg(2+)</name>
        <dbReference type="ChEBI" id="CHEBI:18420"/>
    </ligand>
</feature>
<feature type="binding site" evidence="7 10">
    <location>
        <position position="43"/>
    </location>
    <ligand>
        <name>Mg(2+)</name>
        <dbReference type="ChEBI" id="CHEBI:18420"/>
    </ligand>
</feature>
<comment type="cofactor">
    <cofactor evidence="7 10">
        <name>Mg(2+)</name>
        <dbReference type="ChEBI" id="CHEBI:18420"/>
    </cofactor>
    <text evidence="7 10">Binds 1 Mg(2+) ion per subunit.</text>
</comment>
<evidence type="ECO:0000256" key="1">
    <source>
        <dbReference type="ARBA" id="ARBA00005033"/>
    </source>
</evidence>
<dbReference type="GO" id="GO:0000287">
    <property type="term" value="F:magnesium ion binding"/>
    <property type="evidence" value="ECO:0007669"/>
    <property type="project" value="TreeGrafter"/>
</dbReference>
<dbReference type="CDD" id="cd06557">
    <property type="entry name" value="KPHMT-like"/>
    <property type="match status" value="1"/>
</dbReference>
<dbReference type="HAMAP" id="MF_00156">
    <property type="entry name" value="PanB"/>
    <property type="match status" value="1"/>
</dbReference>
<dbReference type="Proteomes" id="UP000182680">
    <property type="component" value="Unassembled WGS sequence"/>
</dbReference>
<gene>
    <name evidence="7" type="primary">panB</name>
    <name evidence="11" type="ORF">SAMN02910291_00674</name>
</gene>
<dbReference type="EC" id="2.1.2.11" evidence="7"/>
<accession>A0AA94HRD8</accession>
<comment type="subunit">
    <text evidence="3 7">Homodecamer; pentamer of dimers.</text>
</comment>
<dbReference type="AlphaFoldDB" id="A0AA94HRD8"/>
<name>A0AA94HRD8_DESDE</name>
<feature type="active site" description="Proton acceptor" evidence="7 8">
    <location>
        <position position="181"/>
    </location>
</feature>
<dbReference type="SUPFAM" id="SSF51621">
    <property type="entry name" value="Phosphoenolpyruvate/pyruvate domain"/>
    <property type="match status" value="1"/>
</dbReference>
<comment type="caution">
    <text evidence="11">The sequence shown here is derived from an EMBL/GenBank/DDBJ whole genome shotgun (WGS) entry which is preliminary data.</text>
</comment>
<protein>
    <recommendedName>
        <fullName evidence="7">3-methyl-2-oxobutanoate hydroxymethyltransferase</fullName>
        <ecNumber evidence="7">2.1.2.11</ecNumber>
    </recommendedName>
    <alternativeName>
        <fullName evidence="7">Ketopantoate hydroxymethyltransferase</fullName>
        <shortName evidence="7">KPHMT</shortName>
    </alternativeName>
</protein>
<dbReference type="InterPro" id="IPR015813">
    <property type="entry name" value="Pyrv/PenolPyrv_kinase-like_dom"/>
</dbReference>
<keyword evidence="7" id="KW-0963">Cytoplasm</keyword>
<evidence type="ECO:0000256" key="2">
    <source>
        <dbReference type="ARBA" id="ARBA00008676"/>
    </source>
</evidence>
<comment type="subcellular location">
    <subcellularLocation>
        <location evidence="7">Cytoplasm</location>
    </subcellularLocation>
</comment>
<dbReference type="RefSeq" id="WP_012623727.1">
    <property type="nucleotide sequence ID" value="NZ_FPIW01000007.1"/>
</dbReference>
<dbReference type="InterPro" id="IPR003700">
    <property type="entry name" value="Pantoate_hydroxy_MeTrfase"/>
</dbReference>
<feature type="binding site" evidence="7 9">
    <location>
        <begin position="43"/>
        <end position="44"/>
    </location>
    <ligand>
        <name>3-methyl-2-oxobutanoate</name>
        <dbReference type="ChEBI" id="CHEBI:11851"/>
    </ligand>
</feature>
<organism evidence="11 12">
    <name type="scientific">Desulfovibrio desulfuricans</name>
    <dbReference type="NCBI Taxonomy" id="876"/>
    <lineage>
        <taxon>Bacteria</taxon>
        <taxon>Pseudomonadati</taxon>
        <taxon>Thermodesulfobacteriota</taxon>
        <taxon>Desulfovibrionia</taxon>
        <taxon>Desulfovibrionales</taxon>
        <taxon>Desulfovibrionaceae</taxon>
        <taxon>Desulfovibrio</taxon>
    </lineage>
</organism>
<dbReference type="Pfam" id="PF02548">
    <property type="entry name" value="Pantoate_transf"/>
    <property type="match status" value="1"/>
</dbReference>
<keyword evidence="7 10" id="KW-0460">Magnesium</keyword>
<dbReference type="PANTHER" id="PTHR20881:SF0">
    <property type="entry name" value="3-METHYL-2-OXOBUTANOATE HYDROXYMETHYLTRANSFERASE"/>
    <property type="match status" value="1"/>
</dbReference>
<sequence>MKNTVVTFRAAKGQDKLVVLTAYDYSTARVMDAAGVNALLVGDSLGMVMLGHEDTLGVSMDDMVRHCGAVARGAEQALVICDMPYMSYHTGIDEAVRNAGRLVTEGRAQAVKLEGGAEFCDVVRAIVRASIPVMGHLGLTPQSVNAMGGFKMQGKTPAAAQKLLDDARALQEAGAFALVLECVPAPLAARITKELAIPVIGIGAGADCDGQVLVWQDMAGLNARPLPRFVKYFGSVDMALRDAIEAYTREVRVGAFPGEEHCYPLPEGMEKALKKLK</sequence>